<dbReference type="CDD" id="cd00038">
    <property type="entry name" value="CAP_ED"/>
    <property type="match status" value="1"/>
</dbReference>
<accession>A0A381P8K3</accession>
<dbReference type="PROSITE" id="PS50042">
    <property type="entry name" value="CNMP_BINDING_3"/>
    <property type="match status" value="1"/>
</dbReference>
<dbReference type="AlphaFoldDB" id="A0A381P8K3"/>
<dbReference type="Pfam" id="PF00027">
    <property type="entry name" value="cNMP_binding"/>
    <property type="match status" value="1"/>
</dbReference>
<proteinExistence type="predicted"/>
<dbReference type="GO" id="GO:0034236">
    <property type="term" value="F:protein kinase A catalytic subunit binding"/>
    <property type="evidence" value="ECO:0007669"/>
    <property type="project" value="TreeGrafter"/>
</dbReference>
<evidence type="ECO:0000313" key="2">
    <source>
        <dbReference type="EMBL" id="SUZ62697.1"/>
    </source>
</evidence>
<dbReference type="SMART" id="SM00100">
    <property type="entry name" value="cNMP"/>
    <property type="match status" value="1"/>
</dbReference>
<dbReference type="InterPro" id="IPR000595">
    <property type="entry name" value="cNMP-bd_dom"/>
</dbReference>
<organism evidence="2">
    <name type="scientific">marine metagenome</name>
    <dbReference type="NCBI Taxonomy" id="408172"/>
    <lineage>
        <taxon>unclassified sequences</taxon>
        <taxon>metagenomes</taxon>
        <taxon>ecological metagenomes</taxon>
    </lineage>
</organism>
<dbReference type="GO" id="GO:0030552">
    <property type="term" value="F:cAMP binding"/>
    <property type="evidence" value="ECO:0007669"/>
    <property type="project" value="TreeGrafter"/>
</dbReference>
<sequence>MDIKQLKSFSVFQNIADEEAKYFFDITEEVRISEGNIFIKEGEVGDSMYMLVDGKVEVSQALTLNLDRQGKDHREKALTKFSSDQLPPPLFGEMSLFNENDLRTANVKALTDCHLLKIMKDDFLRICDAHPDTGYKIMLALCRVLCIRLVNANNNVLKLTTAFSLVLER</sequence>
<dbReference type="PROSITE" id="PS00889">
    <property type="entry name" value="CNMP_BINDING_2"/>
    <property type="match status" value="1"/>
</dbReference>
<dbReference type="InterPro" id="IPR018490">
    <property type="entry name" value="cNMP-bd_dom_sf"/>
</dbReference>
<dbReference type="InterPro" id="IPR018488">
    <property type="entry name" value="cNMP-bd_CS"/>
</dbReference>
<protein>
    <recommendedName>
        <fullName evidence="1">Cyclic nucleotide-binding domain-containing protein</fullName>
    </recommendedName>
</protein>
<dbReference type="GO" id="GO:0005952">
    <property type="term" value="C:cAMP-dependent protein kinase complex"/>
    <property type="evidence" value="ECO:0007669"/>
    <property type="project" value="InterPro"/>
</dbReference>
<dbReference type="GO" id="GO:0004862">
    <property type="term" value="F:cAMP-dependent protein kinase inhibitor activity"/>
    <property type="evidence" value="ECO:0007669"/>
    <property type="project" value="TreeGrafter"/>
</dbReference>
<dbReference type="InterPro" id="IPR050503">
    <property type="entry name" value="cAMP-dep_PK_reg_su-like"/>
</dbReference>
<gene>
    <name evidence="2" type="ORF">METZ01_LOCUS15551</name>
</gene>
<dbReference type="PANTHER" id="PTHR11635">
    <property type="entry name" value="CAMP-DEPENDENT PROTEIN KINASE REGULATORY CHAIN"/>
    <property type="match status" value="1"/>
</dbReference>
<reference evidence="2" key="1">
    <citation type="submission" date="2018-05" db="EMBL/GenBank/DDBJ databases">
        <authorList>
            <person name="Lanie J.A."/>
            <person name="Ng W.-L."/>
            <person name="Kazmierczak K.M."/>
            <person name="Andrzejewski T.M."/>
            <person name="Davidsen T.M."/>
            <person name="Wayne K.J."/>
            <person name="Tettelin H."/>
            <person name="Glass J.I."/>
            <person name="Rusch D."/>
            <person name="Podicherti R."/>
            <person name="Tsui H.-C.T."/>
            <person name="Winkler M.E."/>
        </authorList>
    </citation>
    <scope>NUCLEOTIDE SEQUENCE</scope>
</reference>
<feature type="domain" description="Cyclic nucleotide-binding" evidence="1">
    <location>
        <begin position="11"/>
        <end position="126"/>
    </location>
</feature>
<evidence type="ECO:0000259" key="1">
    <source>
        <dbReference type="PROSITE" id="PS50042"/>
    </source>
</evidence>
<dbReference type="GO" id="GO:0005829">
    <property type="term" value="C:cytosol"/>
    <property type="evidence" value="ECO:0007669"/>
    <property type="project" value="TreeGrafter"/>
</dbReference>
<dbReference type="PANTHER" id="PTHR11635:SF152">
    <property type="entry name" value="CAMP-DEPENDENT PROTEIN KINASE TYPE I REGULATORY SUBUNIT-RELATED"/>
    <property type="match status" value="1"/>
</dbReference>
<name>A0A381P8K3_9ZZZZ</name>
<dbReference type="Gene3D" id="2.60.120.10">
    <property type="entry name" value="Jelly Rolls"/>
    <property type="match status" value="1"/>
</dbReference>
<dbReference type="EMBL" id="UINC01000887">
    <property type="protein sequence ID" value="SUZ62697.1"/>
    <property type="molecule type" value="Genomic_DNA"/>
</dbReference>
<dbReference type="InterPro" id="IPR014710">
    <property type="entry name" value="RmlC-like_jellyroll"/>
</dbReference>
<dbReference type="SUPFAM" id="SSF51206">
    <property type="entry name" value="cAMP-binding domain-like"/>
    <property type="match status" value="1"/>
</dbReference>